<feature type="region of interest" description="Disordered" evidence="1">
    <location>
        <begin position="149"/>
        <end position="171"/>
    </location>
</feature>
<evidence type="ECO:0000313" key="4">
    <source>
        <dbReference type="Proteomes" id="UP001207654"/>
    </source>
</evidence>
<dbReference type="Proteomes" id="UP001207654">
    <property type="component" value="Unassembled WGS sequence"/>
</dbReference>
<dbReference type="SMART" id="SM00260">
    <property type="entry name" value="CheW"/>
    <property type="match status" value="1"/>
</dbReference>
<dbReference type="PANTHER" id="PTHR22617">
    <property type="entry name" value="CHEMOTAXIS SENSOR HISTIDINE KINASE-RELATED"/>
    <property type="match status" value="1"/>
</dbReference>
<dbReference type="Gene3D" id="2.30.30.40">
    <property type="entry name" value="SH3 Domains"/>
    <property type="match status" value="1"/>
</dbReference>
<accession>A0ABT4ADM2</accession>
<dbReference type="PANTHER" id="PTHR22617:SF23">
    <property type="entry name" value="CHEMOTAXIS PROTEIN CHEW"/>
    <property type="match status" value="1"/>
</dbReference>
<feature type="compositionally biased region" description="Basic and acidic residues" evidence="1">
    <location>
        <begin position="150"/>
        <end position="171"/>
    </location>
</feature>
<keyword evidence="4" id="KW-1185">Reference proteome</keyword>
<evidence type="ECO:0000313" key="3">
    <source>
        <dbReference type="EMBL" id="MCY1079778.1"/>
    </source>
</evidence>
<gene>
    <name evidence="3" type="ORF">OV287_35520</name>
</gene>
<dbReference type="InterPro" id="IPR002545">
    <property type="entry name" value="CheW-lke_dom"/>
</dbReference>
<dbReference type="PROSITE" id="PS50851">
    <property type="entry name" value="CHEW"/>
    <property type="match status" value="1"/>
</dbReference>
<sequence>MRQRFNVLSQLTQSQADGAAAAERDPLVQLCAFFVGPEEYAVDIMRVEEILQPQRLTPIRGAPLFIEGVIRLRGSIIPVVDLRKRLLGVEAPVDTPKTRLLVCWLGRRRVAFTVDRVSEVVRLRRSEIKPAPAIGAVGPAPFVVGVYGEQEEREKERREPTRRGLERRAPETRGQERLKLLLDVKALLLAEMVRDTGRRMNG</sequence>
<dbReference type="EMBL" id="JAPNKA010000001">
    <property type="protein sequence ID" value="MCY1079778.1"/>
    <property type="molecule type" value="Genomic_DNA"/>
</dbReference>
<dbReference type="Pfam" id="PF01584">
    <property type="entry name" value="CheW"/>
    <property type="match status" value="1"/>
</dbReference>
<comment type="caution">
    <text evidence="3">The sequence shown here is derived from an EMBL/GenBank/DDBJ whole genome shotgun (WGS) entry which is preliminary data.</text>
</comment>
<reference evidence="3 4" key="1">
    <citation type="submission" date="2022-11" db="EMBL/GenBank/DDBJ databases">
        <title>Minimal conservation of predation-associated metabolite biosynthetic gene clusters underscores biosynthetic potential of Myxococcota including descriptions for ten novel species: Archangium lansinium sp. nov., Myxococcus landrumus sp. nov., Nannocystis bai.</title>
        <authorList>
            <person name="Ahearne A."/>
            <person name="Stevens C."/>
            <person name="Phillips K."/>
        </authorList>
    </citation>
    <scope>NUCLEOTIDE SEQUENCE [LARGE SCALE GENOMIC DNA]</scope>
    <source>
        <strain evidence="3 4">MIWBW</strain>
    </source>
</reference>
<feature type="domain" description="CheW-like" evidence="2">
    <location>
        <begin position="27"/>
        <end position="193"/>
    </location>
</feature>
<dbReference type="SUPFAM" id="SSF50341">
    <property type="entry name" value="CheW-like"/>
    <property type="match status" value="1"/>
</dbReference>
<dbReference type="InterPro" id="IPR036061">
    <property type="entry name" value="CheW-like_dom_sf"/>
</dbReference>
<evidence type="ECO:0000259" key="2">
    <source>
        <dbReference type="PROSITE" id="PS50851"/>
    </source>
</evidence>
<organism evidence="3 4">
    <name type="scientific">Archangium lansingense</name>
    <dbReference type="NCBI Taxonomy" id="2995310"/>
    <lineage>
        <taxon>Bacteria</taxon>
        <taxon>Pseudomonadati</taxon>
        <taxon>Myxococcota</taxon>
        <taxon>Myxococcia</taxon>
        <taxon>Myxococcales</taxon>
        <taxon>Cystobacterineae</taxon>
        <taxon>Archangiaceae</taxon>
        <taxon>Archangium</taxon>
    </lineage>
</organism>
<name>A0ABT4ADM2_9BACT</name>
<proteinExistence type="predicted"/>
<dbReference type="RefSeq" id="WP_267538475.1">
    <property type="nucleotide sequence ID" value="NZ_JAPNKA010000001.1"/>
</dbReference>
<protein>
    <submittedName>
        <fullName evidence="3">Chemotaxis protein CheW</fullName>
    </submittedName>
</protein>
<dbReference type="InterPro" id="IPR039315">
    <property type="entry name" value="CheW"/>
</dbReference>
<evidence type="ECO:0000256" key="1">
    <source>
        <dbReference type="SAM" id="MobiDB-lite"/>
    </source>
</evidence>
<dbReference type="Gene3D" id="2.40.50.180">
    <property type="entry name" value="CheA-289, Domain 4"/>
    <property type="match status" value="1"/>
</dbReference>